<dbReference type="OrthoDB" id="3365698at2759"/>
<proteinExistence type="predicted"/>
<accession>A0A165GXQ9</accession>
<dbReference type="InterPro" id="IPR032675">
    <property type="entry name" value="LRR_dom_sf"/>
</dbReference>
<evidence type="ECO:0000313" key="2">
    <source>
        <dbReference type="Proteomes" id="UP000076842"/>
    </source>
</evidence>
<dbReference type="Gene3D" id="3.80.10.10">
    <property type="entry name" value="Ribonuclease Inhibitor"/>
    <property type="match status" value="1"/>
</dbReference>
<dbReference type="Proteomes" id="UP000076842">
    <property type="component" value="Unassembled WGS sequence"/>
</dbReference>
<protein>
    <recommendedName>
        <fullName evidence="3">F-box domain-containing protein</fullName>
    </recommendedName>
</protein>
<evidence type="ECO:0000313" key="1">
    <source>
        <dbReference type="EMBL" id="KZT58622.1"/>
    </source>
</evidence>
<keyword evidence="2" id="KW-1185">Reference proteome</keyword>
<dbReference type="EMBL" id="KV423949">
    <property type="protein sequence ID" value="KZT58622.1"/>
    <property type="molecule type" value="Genomic_DNA"/>
</dbReference>
<evidence type="ECO:0008006" key="3">
    <source>
        <dbReference type="Google" id="ProtNLM"/>
    </source>
</evidence>
<organism evidence="1 2">
    <name type="scientific">Calocera cornea HHB12733</name>
    <dbReference type="NCBI Taxonomy" id="1353952"/>
    <lineage>
        <taxon>Eukaryota</taxon>
        <taxon>Fungi</taxon>
        <taxon>Dikarya</taxon>
        <taxon>Basidiomycota</taxon>
        <taxon>Agaricomycotina</taxon>
        <taxon>Dacrymycetes</taxon>
        <taxon>Dacrymycetales</taxon>
        <taxon>Dacrymycetaceae</taxon>
        <taxon>Calocera</taxon>
    </lineage>
</organism>
<dbReference type="AlphaFoldDB" id="A0A165GXQ9"/>
<sequence>MAEVAKEDPAFGRKANLVCRRWHIISHAVPSLWSHISICSGSSFHTAELYLERARVGPLTVYLRNLTLHEARIDKYFFNTAVALVKPHRKRITGLTIRTYTVNTLAHALGELVGKRGTSAPLRTLDISLCVPCPAAPLRGLLRYTMPAQLQSIRFDRALLANVGPPCALRSLHISRPEQWANNFQTLREFAATYPALRSLRIDNWDQQLPPVPHTGVRELAFPEVEELRLWKCRADNVHLLLAHLRTPRLNNVDIAFSSVPYQPNADGFQDLHGLALVQLAEIGNLASPHGDDRHARGIQTLTFANLQSSLAELLHVLKACKYLRSLSFTRCNLTNDPVNWLANPTPKGPWLAQYLESLKIDECGAVEGFAFRQFAFNRWTGAENKWCVRLKELEIRGCSRVTQKDVAFCRQRVEVVTFSQ</sequence>
<reference evidence="1 2" key="1">
    <citation type="journal article" date="2016" name="Mol. Biol. Evol.">
        <title>Comparative Genomics of Early-Diverging Mushroom-Forming Fungi Provides Insights into the Origins of Lignocellulose Decay Capabilities.</title>
        <authorList>
            <person name="Nagy L.G."/>
            <person name="Riley R."/>
            <person name="Tritt A."/>
            <person name="Adam C."/>
            <person name="Daum C."/>
            <person name="Floudas D."/>
            <person name="Sun H."/>
            <person name="Yadav J.S."/>
            <person name="Pangilinan J."/>
            <person name="Larsson K.H."/>
            <person name="Matsuura K."/>
            <person name="Barry K."/>
            <person name="Labutti K."/>
            <person name="Kuo R."/>
            <person name="Ohm R.A."/>
            <person name="Bhattacharya S.S."/>
            <person name="Shirouzu T."/>
            <person name="Yoshinaga Y."/>
            <person name="Martin F.M."/>
            <person name="Grigoriev I.V."/>
            <person name="Hibbett D.S."/>
        </authorList>
    </citation>
    <scope>NUCLEOTIDE SEQUENCE [LARGE SCALE GENOMIC DNA]</scope>
    <source>
        <strain evidence="1 2">HHB12733</strain>
    </source>
</reference>
<dbReference type="InParanoid" id="A0A165GXQ9"/>
<name>A0A165GXQ9_9BASI</name>
<dbReference type="SUPFAM" id="SSF52047">
    <property type="entry name" value="RNI-like"/>
    <property type="match status" value="1"/>
</dbReference>
<gene>
    <name evidence="1" type="ORF">CALCODRAFT_234509</name>
</gene>